<reference evidence="7 8" key="1">
    <citation type="journal article" date="2007" name="Proc. Natl. Acad. Sci. U.S.A.">
        <title>The tiny eukaryote Ostreococcus provides genomic insights into the paradox of plankton speciation.</title>
        <authorList>
            <person name="Palenik B."/>
            <person name="Grimwood J."/>
            <person name="Aerts A."/>
            <person name="Rouze P."/>
            <person name="Salamov A."/>
            <person name="Putnam N."/>
            <person name="Dupont C."/>
            <person name="Jorgensen R."/>
            <person name="Derelle E."/>
            <person name="Rombauts S."/>
            <person name="Zhou K."/>
            <person name="Otillar R."/>
            <person name="Merchant S.S."/>
            <person name="Podell S."/>
            <person name="Gaasterland T."/>
            <person name="Napoli C."/>
            <person name="Gendler K."/>
            <person name="Manuell A."/>
            <person name="Tai V."/>
            <person name="Vallon O."/>
            <person name="Piganeau G."/>
            <person name="Jancek S."/>
            <person name="Heijde M."/>
            <person name="Jabbari K."/>
            <person name="Bowler C."/>
            <person name="Lohr M."/>
            <person name="Robbens S."/>
            <person name="Werner G."/>
            <person name="Dubchak I."/>
            <person name="Pazour G.J."/>
            <person name="Ren Q."/>
            <person name="Paulsen I."/>
            <person name="Delwiche C."/>
            <person name="Schmutz J."/>
            <person name="Rokhsar D."/>
            <person name="Van de Peer Y."/>
            <person name="Moreau H."/>
            <person name="Grigoriev I.V."/>
        </authorList>
    </citation>
    <scope>NUCLEOTIDE SEQUENCE [LARGE SCALE GENOMIC DNA]</scope>
    <source>
        <strain evidence="7 8">CCE9901</strain>
    </source>
</reference>
<keyword evidence="5 6" id="KW-0472">Membrane</keyword>
<evidence type="ECO:0000256" key="4">
    <source>
        <dbReference type="ARBA" id="ARBA00022989"/>
    </source>
</evidence>
<organism evidence="7 8">
    <name type="scientific">Ostreococcus lucimarinus (strain CCE9901)</name>
    <dbReference type="NCBI Taxonomy" id="436017"/>
    <lineage>
        <taxon>Eukaryota</taxon>
        <taxon>Viridiplantae</taxon>
        <taxon>Chlorophyta</taxon>
        <taxon>Mamiellophyceae</taxon>
        <taxon>Mamiellales</taxon>
        <taxon>Bathycoccaceae</taxon>
        <taxon>Ostreococcus</taxon>
    </lineage>
</organism>
<evidence type="ECO:0000256" key="6">
    <source>
        <dbReference type="SAM" id="Phobius"/>
    </source>
</evidence>
<dbReference type="EMBL" id="CP000587">
    <property type="protein sequence ID" value="ABO97053.1"/>
    <property type="molecule type" value="Genomic_DNA"/>
</dbReference>
<feature type="transmembrane region" description="Helical" evidence="6">
    <location>
        <begin position="152"/>
        <end position="172"/>
    </location>
</feature>
<evidence type="ECO:0000256" key="1">
    <source>
        <dbReference type="ARBA" id="ARBA00004141"/>
    </source>
</evidence>
<dbReference type="KEGG" id="olu:OSTLU_24852"/>
<dbReference type="GeneID" id="5002840"/>
<evidence type="ECO:0000256" key="5">
    <source>
        <dbReference type="ARBA" id="ARBA00023136"/>
    </source>
</evidence>
<dbReference type="OMA" id="KLSWINT"/>
<keyword evidence="3 6" id="KW-0812">Transmembrane</keyword>
<proteinExistence type="inferred from homology"/>
<dbReference type="Gramene" id="ABO97053">
    <property type="protein sequence ID" value="ABO97053"/>
    <property type="gene ID" value="OSTLU_24852"/>
</dbReference>
<dbReference type="Pfam" id="PF03348">
    <property type="entry name" value="Serinc"/>
    <property type="match status" value="2"/>
</dbReference>
<protein>
    <recommendedName>
        <fullName evidence="9">Serinc-domain containing serine and sphingolipid biosynthesis protein</fullName>
    </recommendedName>
</protein>
<feature type="transmembrane region" description="Helical" evidence="6">
    <location>
        <begin position="192"/>
        <end position="212"/>
    </location>
</feature>
<dbReference type="AlphaFoldDB" id="A4S0L5"/>
<evidence type="ECO:0000256" key="3">
    <source>
        <dbReference type="ARBA" id="ARBA00022692"/>
    </source>
</evidence>
<dbReference type="PANTHER" id="PTHR10383">
    <property type="entry name" value="SERINE INCORPORATOR"/>
    <property type="match status" value="1"/>
</dbReference>
<dbReference type="eggNOG" id="KOG2592">
    <property type="taxonomic scope" value="Eukaryota"/>
</dbReference>
<evidence type="ECO:0000256" key="2">
    <source>
        <dbReference type="ARBA" id="ARBA00006665"/>
    </source>
</evidence>
<feature type="transmembrane region" description="Helical" evidence="6">
    <location>
        <begin position="273"/>
        <end position="292"/>
    </location>
</feature>
<feature type="transmembrane region" description="Helical" evidence="6">
    <location>
        <begin position="23"/>
        <end position="44"/>
    </location>
</feature>
<evidence type="ECO:0000313" key="8">
    <source>
        <dbReference type="Proteomes" id="UP000001568"/>
    </source>
</evidence>
<feature type="transmembrane region" description="Helical" evidence="6">
    <location>
        <begin position="233"/>
        <end position="253"/>
    </location>
</feature>
<evidence type="ECO:0008006" key="9">
    <source>
        <dbReference type="Google" id="ProtNLM"/>
    </source>
</evidence>
<dbReference type="PANTHER" id="PTHR10383:SF9">
    <property type="entry name" value="SERINE INCORPORATOR, ISOFORM F"/>
    <property type="match status" value="1"/>
</dbReference>
<keyword evidence="8" id="KW-1185">Reference proteome</keyword>
<dbReference type="GO" id="GO:0016020">
    <property type="term" value="C:membrane"/>
    <property type="evidence" value="ECO:0007669"/>
    <property type="project" value="UniProtKB-SubCell"/>
</dbReference>
<keyword evidence="4 6" id="KW-1133">Transmembrane helix</keyword>
<feature type="transmembrane region" description="Helical" evidence="6">
    <location>
        <begin position="56"/>
        <end position="74"/>
    </location>
</feature>
<comment type="similarity">
    <text evidence="2">Belongs to the TDE1 family.</text>
</comment>
<gene>
    <name evidence="7" type="ORF">OSTLU_24852</name>
</gene>
<name>A4S0L5_OSTLU</name>
<dbReference type="Proteomes" id="UP000001568">
    <property type="component" value="Chromosome 7"/>
</dbReference>
<comment type="subcellular location">
    <subcellularLocation>
        <location evidence="1">Membrane</location>
        <topology evidence="1">Multi-pass membrane protein</topology>
    </subcellularLocation>
</comment>
<accession>A4S0L5</accession>
<evidence type="ECO:0000313" key="7">
    <source>
        <dbReference type="EMBL" id="ABO97053.1"/>
    </source>
</evidence>
<dbReference type="OrthoDB" id="5963193at2759"/>
<feature type="transmembrane region" description="Helical" evidence="6">
    <location>
        <begin position="94"/>
        <end position="114"/>
    </location>
</feature>
<dbReference type="InterPro" id="IPR005016">
    <property type="entry name" value="TDE1/TMS"/>
</dbReference>
<dbReference type="HOGENOM" id="CLU_029574_1_1_1"/>
<dbReference type="RefSeq" id="XP_001418760.1">
    <property type="nucleotide sequence ID" value="XM_001418723.1"/>
</dbReference>
<sequence>MLVVTFMVKESDRTSARVRFNEGFWLVKGVIWLGLLVAAFAVTLNDYSGLVNVDRFFAAVFLLIQLIVLLGWVYDLNDKLMSGMDEGGNRSFALLLTSSAATYAFAFTLVGFLYKLWAPSSECHRNIALITCMLIVCVIFSVISLHARVNGGLFTSGAMTFYCMYVLASALASEPNNYACTPASKDGDLSSILSVIGFVFALFALGVTAHSASSKSAFAGEGAEGSEDPTSTFNVTFFHFVFFTASSYCAMTFTEWTNGRSAAGWESAWAKVAAAYASAALYTWALLAPFVLRNREFR</sequence>
<feature type="transmembrane region" description="Helical" evidence="6">
    <location>
        <begin position="126"/>
        <end position="145"/>
    </location>
</feature>